<keyword evidence="2" id="KW-1185">Reference proteome</keyword>
<proteinExistence type="predicted"/>
<gene>
    <name evidence="1" type="ORF">ONE63_003560</name>
</gene>
<name>A0AAV7X6G9_9NEOP</name>
<sequence>MARWLLHFHTSVDGPTYRNCFRRYSSRTYAPLLKTVGFTDDRLVLCETDHDAPCLDRFQHDANFVLLRSIKLPDSLKCLTVCNYALPDVVQSVPTVFYMRKHYPLAPLFDQTIHRLHAAGIVDHWVDLHLSQFTNPMMRRPKSVCNTGAGGGNR</sequence>
<accession>A0AAV7X6G9</accession>
<dbReference type="Proteomes" id="UP001075354">
    <property type="component" value="Chromosome 14"/>
</dbReference>
<reference evidence="1" key="1">
    <citation type="submission" date="2022-12" db="EMBL/GenBank/DDBJ databases">
        <title>Chromosome-level genome assembly of the bean flower thrips Megalurothrips usitatus.</title>
        <authorList>
            <person name="Ma L."/>
            <person name="Liu Q."/>
            <person name="Li H."/>
            <person name="Cai W."/>
        </authorList>
    </citation>
    <scope>NUCLEOTIDE SEQUENCE</scope>
    <source>
        <strain evidence="1">Cailab_2022a</strain>
    </source>
</reference>
<dbReference type="EMBL" id="JAPTSV010000014">
    <property type="protein sequence ID" value="KAJ1520428.1"/>
    <property type="molecule type" value="Genomic_DNA"/>
</dbReference>
<organism evidence="1 2">
    <name type="scientific">Megalurothrips usitatus</name>
    <name type="common">bean blossom thrips</name>
    <dbReference type="NCBI Taxonomy" id="439358"/>
    <lineage>
        <taxon>Eukaryota</taxon>
        <taxon>Metazoa</taxon>
        <taxon>Ecdysozoa</taxon>
        <taxon>Arthropoda</taxon>
        <taxon>Hexapoda</taxon>
        <taxon>Insecta</taxon>
        <taxon>Pterygota</taxon>
        <taxon>Neoptera</taxon>
        <taxon>Paraneoptera</taxon>
        <taxon>Thysanoptera</taxon>
        <taxon>Terebrantia</taxon>
        <taxon>Thripoidea</taxon>
        <taxon>Thripidae</taxon>
        <taxon>Megalurothrips</taxon>
    </lineage>
</organism>
<dbReference type="AlphaFoldDB" id="A0AAV7X6G9"/>
<comment type="caution">
    <text evidence="1">The sequence shown here is derived from an EMBL/GenBank/DDBJ whole genome shotgun (WGS) entry which is preliminary data.</text>
</comment>
<protein>
    <submittedName>
        <fullName evidence="1">Uncharacterized protein</fullName>
    </submittedName>
</protein>
<evidence type="ECO:0000313" key="2">
    <source>
        <dbReference type="Proteomes" id="UP001075354"/>
    </source>
</evidence>
<evidence type="ECO:0000313" key="1">
    <source>
        <dbReference type="EMBL" id="KAJ1520428.1"/>
    </source>
</evidence>